<evidence type="ECO:0000259" key="7">
    <source>
        <dbReference type="PROSITE" id="PS51194"/>
    </source>
</evidence>
<keyword evidence="3" id="KW-0378">Hydrolase</keyword>
<dbReference type="PROSITE" id="PS51192">
    <property type="entry name" value="HELICASE_ATP_BIND_1"/>
    <property type="match status" value="1"/>
</dbReference>
<proteinExistence type="predicted"/>
<keyword evidence="2" id="KW-0547">Nucleotide-binding</keyword>
<dbReference type="PROSITE" id="PS51194">
    <property type="entry name" value="HELICASE_CTER"/>
    <property type="match status" value="1"/>
</dbReference>
<dbReference type="EMBL" id="CAXDID020000009">
    <property type="protein sequence ID" value="CAL5978912.1"/>
    <property type="molecule type" value="Genomic_DNA"/>
</dbReference>
<dbReference type="GO" id="GO:0003743">
    <property type="term" value="F:translation initiation factor activity"/>
    <property type="evidence" value="ECO:0007669"/>
    <property type="project" value="UniProtKB-KW"/>
</dbReference>
<keyword evidence="9" id="KW-1185">Reference proteome</keyword>
<dbReference type="InterPro" id="IPR027417">
    <property type="entry name" value="P-loop_NTPase"/>
</dbReference>
<dbReference type="Gene3D" id="3.40.50.300">
    <property type="entry name" value="P-loop containing nucleotide triphosphate hydrolases"/>
    <property type="match status" value="2"/>
</dbReference>
<dbReference type="PANTHER" id="PTHR47958">
    <property type="entry name" value="ATP-DEPENDENT RNA HELICASE DBP3"/>
    <property type="match status" value="1"/>
</dbReference>
<keyword evidence="5" id="KW-0067">ATP-binding</keyword>
<dbReference type="EC" id="3.6.4.13" evidence="1"/>
<evidence type="ECO:0000256" key="1">
    <source>
        <dbReference type="ARBA" id="ARBA00012552"/>
    </source>
</evidence>
<sequence>MSKTSFEQMKLKKELVDGILAQGFDEPSMFQQQAIPAILTGKDTICQIEFGTGAAAFAIAAFQLINESIESIQILVVSPTLELALQSHAVVTSIGQRMNFKSHCFVDGEVYKNIKTLDGVQIAFGTPESIVHKITSGVLESNEIKMIIIDEANEIQQCSFAEHLVHIFKCTPKNAQIVLVSATISFLPKEVLKIISDTMKDPIKIFDKEDELTLDGIHQYKIDLQEEWKVETILDIFTVIPISNAVVFCNQINSVYALNASLIQKGFACAQIHSDMNHAERNNIMDQFHKGYHRILIATNAMAKGYDVQNVSLIINYDIPSPDTFTELVASAGSVFGGMGFATRLVINLVTEFEQDLLLKIKENFKTKIDDMSTDLSNL</sequence>
<comment type="caution">
    <text evidence="8">The sequence shown here is derived from an EMBL/GenBank/DDBJ whole genome shotgun (WGS) entry which is preliminary data.</text>
</comment>
<evidence type="ECO:0000313" key="8">
    <source>
        <dbReference type="EMBL" id="CAL5978912.1"/>
    </source>
</evidence>
<gene>
    <name evidence="8" type="ORF">HINF_LOCUS5059</name>
</gene>
<dbReference type="InterPro" id="IPR014001">
    <property type="entry name" value="Helicase_ATP-bd"/>
</dbReference>
<dbReference type="Pfam" id="PF00271">
    <property type="entry name" value="Helicase_C"/>
    <property type="match status" value="1"/>
</dbReference>
<dbReference type="InterPro" id="IPR001650">
    <property type="entry name" value="Helicase_C-like"/>
</dbReference>
<evidence type="ECO:0000256" key="4">
    <source>
        <dbReference type="ARBA" id="ARBA00022806"/>
    </source>
</evidence>
<accession>A0ABP1GWD9</accession>
<protein>
    <recommendedName>
        <fullName evidence="1">RNA helicase</fullName>
        <ecNumber evidence="1">3.6.4.13</ecNumber>
    </recommendedName>
</protein>
<keyword evidence="8" id="KW-0396">Initiation factor</keyword>
<evidence type="ECO:0000256" key="3">
    <source>
        <dbReference type="ARBA" id="ARBA00022801"/>
    </source>
</evidence>
<evidence type="ECO:0000256" key="2">
    <source>
        <dbReference type="ARBA" id="ARBA00022741"/>
    </source>
</evidence>
<feature type="domain" description="Helicase ATP-binding" evidence="6">
    <location>
        <begin position="35"/>
        <end position="202"/>
    </location>
</feature>
<dbReference type="SMART" id="SM00487">
    <property type="entry name" value="DEXDc"/>
    <property type="match status" value="1"/>
</dbReference>
<evidence type="ECO:0000256" key="5">
    <source>
        <dbReference type="ARBA" id="ARBA00022840"/>
    </source>
</evidence>
<keyword evidence="4" id="KW-0347">Helicase</keyword>
<evidence type="ECO:0000313" key="9">
    <source>
        <dbReference type="Proteomes" id="UP001642409"/>
    </source>
</evidence>
<evidence type="ECO:0000259" key="6">
    <source>
        <dbReference type="PROSITE" id="PS51192"/>
    </source>
</evidence>
<dbReference type="Pfam" id="PF00270">
    <property type="entry name" value="DEAD"/>
    <property type="match status" value="1"/>
</dbReference>
<feature type="domain" description="Helicase C-terminal" evidence="7">
    <location>
        <begin position="232"/>
        <end position="379"/>
    </location>
</feature>
<keyword evidence="8" id="KW-0648">Protein biosynthesis</keyword>
<dbReference type="CDD" id="cd18787">
    <property type="entry name" value="SF2_C_DEAD"/>
    <property type="match status" value="1"/>
</dbReference>
<name>A0ABP1GWD9_9EUKA</name>
<reference evidence="8 9" key="1">
    <citation type="submission" date="2024-07" db="EMBL/GenBank/DDBJ databases">
        <authorList>
            <person name="Akdeniz Z."/>
        </authorList>
    </citation>
    <scope>NUCLEOTIDE SEQUENCE [LARGE SCALE GENOMIC DNA]</scope>
</reference>
<dbReference type="SUPFAM" id="SSF52540">
    <property type="entry name" value="P-loop containing nucleoside triphosphate hydrolases"/>
    <property type="match status" value="1"/>
</dbReference>
<dbReference type="SMART" id="SM00490">
    <property type="entry name" value="HELICc"/>
    <property type="match status" value="1"/>
</dbReference>
<dbReference type="Proteomes" id="UP001642409">
    <property type="component" value="Unassembled WGS sequence"/>
</dbReference>
<dbReference type="InterPro" id="IPR011545">
    <property type="entry name" value="DEAD/DEAH_box_helicase_dom"/>
</dbReference>
<organism evidence="8 9">
    <name type="scientific">Hexamita inflata</name>
    <dbReference type="NCBI Taxonomy" id="28002"/>
    <lineage>
        <taxon>Eukaryota</taxon>
        <taxon>Metamonada</taxon>
        <taxon>Diplomonadida</taxon>
        <taxon>Hexamitidae</taxon>
        <taxon>Hexamitinae</taxon>
        <taxon>Hexamita</taxon>
    </lineage>
</organism>